<dbReference type="EMBL" id="JBHZQA010000002">
    <property type="protein sequence ID" value="MFE3847233.1"/>
    <property type="molecule type" value="Genomic_DNA"/>
</dbReference>
<organism evidence="1 2">
    <name type="scientific">Flavobacterium fructosi</name>
    <dbReference type="NCBI Taxonomy" id="3230416"/>
    <lineage>
        <taxon>Bacteria</taxon>
        <taxon>Pseudomonadati</taxon>
        <taxon>Bacteroidota</taxon>
        <taxon>Flavobacteriia</taxon>
        <taxon>Flavobacteriales</taxon>
        <taxon>Flavobacteriaceae</taxon>
        <taxon>Flavobacterium</taxon>
    </lineage>
</organism>
<proteinExistence type="predicted"/>
<dbReference type="RefSeq" id="WP_379857060.1">
    <property type="nucleotide sequence ID" value="NZ_JBHZQA010000002.1"/>
</dbReference>
<name>A0ABW6HJN4_9FLAO</name>
<dbReference type="Proteomes" id="UP001600039">
    <property type="component" value="Unassembled WGS sequence"/>
</dbReference>
<evidence type="ECO:0000313" key="2">
    <source>
        <dbReference type="Proteomes" id="UP001600039"/>
    </source>
</evidence>
<accession>A0ABW6HJN4</accession>
<keyword evidence="2" id="KW-1185">Reference proteome</keyword>
<gene>
    <name evidence="1" type="ORF">ACFX5D_04540</name>
</gene>
<comment type="caution">
    <text evidence="1">The sequence shown here is derived from an EMBL/GenBank/DDBJ whole genome shotgun (WGS) entry which is preliminary data.</text>
</comment>
<sequence length="412" mass="46496">MRKLVYITFLTSIVLLVAFGTSLETTKKANFILDTKTKFFVAGTEVKIQFTSNLQATVPQLYIVHSYGKTLIQGTNKNGKLTFKLPQIYFNKTGIVSWFLIFNEEIVTQGVFEIKPNRNKQTQIENYLGPRSILAGGKQFTMMVVVPTDGLDNPVIENTPVLIKNQFSNNITIDARKTKDFIAWKNIFSDRQIGKILFSTECKNIVTKEIDTEVCPNIASNFSIHFTRNHEFADGNQITTLSTSIIKDPFGNIVSDGTLVTFIIINQKSIILKTFGTTIKGIATGQLLHPDHPDLYDVKGYITGISESNSLFINYKPILSTFNYMFSDQNRTITVGPLKSFMNQLVPDGIKVTVKIIHENKLVATLQEDSSNGITTFHILADFYKAKNYRFEITTLGITQKSEIKYYDPNKQ</sequence>
<evidence type="ECO:0000313" key="1">
    <source>
        <dbReference type="EMBL" id="MFE3847233.1"/>
    </source>
</evidence>
<protein>
    <submittedName>
        <fullName evidence="1">Uncharacterized protein</fullName>
    </submittedName>
</protein>
<reference evidence="1 2" key="1">
    <citation type="submission" date="2024-06" db="EMBL/GenBank/DDBJ databases">
        <title>Flavobacterium spp. isolated from glacier.</title>
        <authorList>
            <person name="Han D."/>
        </authorList>
    </citation>
    <scope>NUCLEOTIDE SEQUENCE [LARGE SCALE GENOMIC DNA]</scope>
    <source>
        <strain evidence="1 2">LB3P45</strain>
    </source>
</reference>